<feature type="domain" description="Glycosyl transferase family 1" evidence="2">
    <location>
        <begin position="156"/>
        <end position="315"/>
    </location>
</feature>
<dbReference type="AlphaFoldDB" id="M0M2M9"/>
<dbReference type="PANTHER" id="PTHR46401:SF2">
    <property type="entry name" value="GLYCOSYLTRANSFERASE WBBK-RELATED"/>
    <property type="match status" value="1"/>
</dbReference>
<dbReference type="GO" id="GO:0016757">
    <property type="term" value="F:glycosyltransferase activity"/>
    <property type="evidence" value="ECO:0007669"/>
    <property type="project" value="InterPro"/>
</dbReference>
<dbReference type="CDD" id="cd03809">
    <property type="entry name" value="GT4_MtfB-like"/>
    <property type="match status" value="1"/>
</dbReference>
<evidence type="ECO:0000313" key="4">
    <source>
        <dbReference type="EMBL" id="EMA39648.1"/>
    </source>
</evidence>
<accession>M0M2M9</accession>
<gene>
    <name evidence="4" type="ORF">C448_14565</name>
</gene>
<dbReference type="Pfam" id="PF13439">
    <property type="entry name" value="Glyco_transf_4"/>
    <property type="match status" value="1"/>
</dbReference>
<dbReference type="STRING" id="931277.C448_14565"/>
<dbReference type="InterPro" id="IPR001296">
    <property type="entry name" value="Glyco_trans_1"/>
</dbReference>
<dbReference type="eggNOG" id="arCOG01411">
    <property type="taxonomic scope" value="Archaea"/>
</dbReference>
<reference evidence="4 5" key="1">
    <citation type="journal article" date="2014" name="PLoS Genet.">
        <title>Phylogenetically driven sequencing of extremely halophilic archaea reveals strategies for static and dynamic osmo-response.</title>
        <authorList>
            <person name="Becker E.A."/>
            <person name="Seitzer P.M."/>
            <person name="Tritt A."/>
            <person name="Larsen D."/>
            <person name="Krusor M."/>
            <person name="Yao A.I."/>
            <person name="Wu D."/>
            <person name="Madern D."/>
            <person name="Eisen J.A."/>
            <person name="Darling A.E."/>
            <person name="Facciotti M.T."/>
        </authorList>
    </citation>
    <scope>NUCLEOTIDE SEQUENCE [LARGE SCALE GENOMIC DNA]</scope>
    <source>
        <strain evidence="4 5">DSM 1307</strain>
    </source>
</reference>
<keyword evidence="1 4" id="KW-0808">Transferase</keyword>
<evidence type="ECO:0000259" key="2">
    <source>
        <dbReference type="Pfam" id="PF00534"/>
    </source>
</evidence>
<comment type="caution">
    <text evidence="4">The sequence shown here is derived from an EMBL/GenBank/DDBJ whole genome shotgun (WGS) entry which is preliminary data.</text>
</comment>
<dbReference type="FunFam" id="3.40.50.2000:FF:000119">
    <property type="entry name" value="Glycosyl transferase group 1"/>
    <property type="match status" value="1"/>
</dbReference>
<dbReference type="InterPro" id="IPR028098">
    <property type="entry name" value="Glyco_trans_4-like_N"/>
</dbReference>
<dbReference type="SUPFAM" id="SSF53756">
    <property type="entry name" value="UDP-Glycosyltransferase/glycogen phosphorylase"/>
    <property type="match status" value="1"/>
</dbReference>
<evidence type="ECO:0000313" key="5">
    <source>
        <dbReference type="Proteomes" id="UP000011568"/>
    </source>
</evidence>
<dbReference type="Proteomes" id="UP000011568">
    <property type="component" value="Unassembled WGS sequence"/>
</dbReference>
<dbReference type="Pfam" id="PF00534">
    <property type="entry name" value="Glycos_transf_1"/>
    <property type="match status" value="1"/>
</dbReference>
<feature type="domain" description="Glycosyltransferase subfamily 4-like N-terminal" evidence="3">
    <location>
        <begin position="36"/>
        <end position="142"/>
    </location>
</feature>
<protein>
    <submittedName>
        <fullName evidence="4">Group 1 glycosyl transferase</fullName>
    </submittedName>
</protein>
<evidence type="ECO:0000256" key="1">
    <source>
        <dbReference type="ARBA" id="ARBA00022679"/>
    </source>
</evidence>
<name>M0M2M9_HALMO</name>
<sequence length="339" mass="38325">MADGFRFEIIAPPADSRNWDITHWEQQGNVKITSADIRGVGPRRQLYFLRHSFEYDLFHSLSSYLPLFVKGSSLVTIHDLKYVHFPSYFRGLGILKHRYITTMIRRSVRSADHVLTVSNHARSDIVAEFGVDEEQITVIPHGPGGTQTETNDSPPVDGSFLFFVGSLRPHKNLDTLVDAYIELRARTDQTAAKLVIAGAEYGDSLTELREQIPSSYRDDVEFLGRVDDETLATLYEHATVFVYPSLYEGFGLPPLEAMAHGTPVIASDRTSIPEVVGDAGVYIDPTNKSDLTDALERVLTSDSLRNHLREQGRQRYKEFSWNRTARETLTVYERILSDT</sequence>
<organism evidence="4 5">
    <name type="scientific">Halococcus morrhuae DSM 1307</name>
    <dbReference type="NCBI Taxonomy" id="931277"/>
    <lineage>
        <taxon>Archaea</taxon>
        <taxon>Methanobacteriati</taxon>
        <taxon>Methanobacteriota</taxon>
        <taxon>Stenosarchaea group</taxon>
        <taxon>Halobacteria</taxon>
        <taxon>Halobacteriales</taxon>
        <taxon>Halococcaceae</taxon>
        <taxon>Halococcus</taxon>
    </lineage>
</organism>
<proteinExistence type="predicted"/>
<dbReference type="EMBL" id="AOMC01000158">
    <property type="protein sequence ID" value="EMA39648.1"/>
    <property type="molecule type" value="Genomic_DNA"/>
</dbReference>
<evidence type="ECO:0000259" key="3">
    <source>
        <dbReference type="Pfam" id="PF13439"/>
    </source>
</evidence>
<dbReference type="Gene3D" id="3.40.50.2000">
    <property type="entry name" value="Glycogen Phosphorylase B"/>
    <property type="match status" value="2"/>
</dbReference>
<dbReference type="PANTHER" id="PTHR46401">
    <property type="entry name" value="GLYCOSYLTRANSFERASE WBBK-RELATED"/>
    <property type="match status" value="1"/>
</dbReference>
<keyword evidence="5" id="KW-1185">Reference proteome</keyword>